<feature type="region of interest" description="Disordered" evidence="1">
    <location>
        <begin position="21"/>
        <end position="73"/>
    </location>
</feature>
<gene>
    <name evidence="3" type="ORF">NOR_07537</name>
</gene>
<dbReference type="EMBL" id="AZHC01000035">
    <property type="protein sequence ID" value="OAA36458.1"/>
    <property type="molecule type" value="Genomic_DNA"/>
</dbReference>
<name>A0A166Y2L6_METRR</name>
<feature type="signal peptide" evidence="2">
    <location>
        <begin position="1"/>
        <end position="16"/>
    </location>
</feature>
<evidence type="ECO:0000313" key="4">
    <source>
        <dbReference type="Proteomes" id="UP000243498"/>
    </source>
</evidence>
<accession>A0A166Y2L6</accession>
<reference evidence="3 4" key="1">
    <citation type="journal article" date="2016" name="Genome Biol. Evol.">
        <title>Divergent and convergent evolution of fungal pathogenicity.</title>
        <authorList>
            <person name="Shang Y."/>
            <person name="Xiao G."/>
            <person name="Zheng P."/>
            <person name="Cen K."/>
            <person name="Zhan S."/>
            <person name="Wang C."/>
        </authorList>
    </citation>
    <scope>NUCLEOTIDE SEQUENCE [LARGE SCALE GENOMIC DNA]</scope>
    <source>
        <strain evidence="3 4">RCEF 4871</strain>
    </source>
</reference>
<comment type="caution">
    <text evidence="3">The sequence shown here is derived from an EMBL/GenBank/DDBJ whole genome shotgun (WGS) entry which is preliminary data.</text>
</comment>
<protein>
    <submittedName>
        <fullName evidence="3">Uncharacterized protein</fullName>
    </submittedName>
</protein>
<dbReference type="AlphaFoldDB" id="A0A166Y2L6"/>
<proteinExistence type="predicted"/>
<dbReference type="Proteomes" id="UP000243498">
    <property type="component" value="Unassembled WGS sequence"/>
</dbReference>
<evidence type="ECO:0000256" key="1">
    <source>
        <dbReference type="SAM" id="MobiDB-lite"/>
    </source>
</evidence>
<evidence type="ECO:0000256" key="2">
    <source>
        <dbReference type="SAM" id="SignalP"/>
    </source>
</evidence>
<organism evidence="3 4">
    <name type="scientific">Metarhizium rileyi (strain RCEF 4871)</name>
    <name type="common">Nomuraea rileyi</name>
    <dbReference type="NCBI Taxonomy" id="1649241"/>
    <lineage>
        <taxon>Eukaryota</taxon>
        <taxon>Fungi</taxon>
        <taxon>Dikarya</taxon>
        <taxon>Ascomycota</taxon>
        <taxon>Pezizomycotina</taxon>
        <taxon>Sordariomycetes</taxon>
        <taxon>Hypocreomycetidae</taxon>
        <taxon>Hypocreales</taxon>
        <taxon>Clavicipitaceae</taxon>
        <taxon>Metarhizium</taxon>
    </lineage>
</organism>
<keyword evidence="2" id="KW-0732">Signal</keyword>
<feature type="chain" id="PRO_5007882570" evidence="2">
    <location>
        <begin position="17"/>
        <end position="112"/>
    </location>
</feature>
<keyword evidence="4" id="KW-1185">Reference proteome</keyword>
<sequence length="112" mass="11636">MKFSITVAMVVGLVAAGPLKPREPQFISGITNGDDQPLDGPLSDDASNDGFVGPNSGLVAPPPPSKGTKNSQGFSQELCDILKQRTDVDAATFGSSTARSQTLEFIDTALGR</sequence>
<evidence type="ECO:0000313" key="3">
    <source>
        <dbReference type="EMBL" id="OAA36458.1"/>
    </source>
</evidence>